<dbReference type="Pfam" id="PF12831">
    <property type="entry name" value="FAD_oxidored"/>
    <property type="match status" value="1"/>
</dbReference>
<evidence type="ECO:0000313" key="2">
    <source>
        <dbReference type="Proteomes" id="UP001157091"/>
    </source>
</evidence>
<gene>
    <name evidence="1" type="ORF">GCM10025864_13490</name>
</gene>
<sequence length="539" mass="59136">MTQEIKTDVLVVGAGLGGIAAALAAAERGAHVVLTEEHPWIGGQLTSQAVPPDEHPWVESFGVTARYRALRGGIRDLYHRQYPLTDAARALPALNPGAGWVSKLCHEPRVGVLVLEEMLAPWRSIGRITLLERTRPVSAVVDGDRVSAVTLRSVVDDATYEVAAGYVVDATETGELLPLTGTEYVTGFESAHDTGEPSAPDEAQPDNVQAFSVCFVVEHADGDHTIDRPERYGFWRDLRPAQWNGERLLSWRAPNPRTLAIDERTFTPDPGDDVYAVDADQSRNAGDNDLWTFRRIAARDLFDRGTYQGDLTLVNWPSIDYFLAPVLDVDRATELARVEDARQLSLSMLYWMQTEAPRPDGGTGYPGLRLRPDVMGSPDGLAQAPYHRESRRIQAVTRVTENDVSYAVRGDRGATRYEDSVGVGMYRIDLHPSTGGDTYIDVASTPFEIPLGALLPQRVVNLVAANKNIGTTHITNGCYRLHPVEWNVGEAAGQLVAHCLATGREPSAVQSKSDYLADFSAELDVVGIERRWPAGVYPY</sequence>
<organism evidence="1 2">
    <name type="scientific">Luteimicrobium album</name>
    <dbReference type="NCBI Taxonomy" id="1054550"/>
    <lineage>
        <taxon>Bacteria</taxon>
        <taxon>Bacillati</taxon>
        <taxon>Actinomycetota</taxon>
        <taxon>Actinomycetes</taxon>
        <taxon>Micrococcales</taxon>
        <taxon>Luteimicrobium</taxon>
    </lineage>
</organism>
<accession>A0ABQ6HYL6</accession>
<dbReference type="InterPro" id="IPR005288">
    <property type="entry name" value="NadB"/>
</dbReference>
<dbReference type="Proteomes" id="UP001157091">
    <property type="component" value="Unassembled WGS sequence"/>
</dbReference>
<evidence type="ECO:0000313" key="1">
    <source>
        <dbReference type="EMBL" id="GMA23590.1"/>
    </source>
</evidence>
<proteinExistence type="predicted"/>
<dbReference type="SUPFAM" id="SSF51905">
    <property type="entry name" value="FAD/NAD(P)-binding domain"/>
    <property type="match status" value="1"/>
</dbReference>
<name>A0ABQ6HYL6_9MICO</name>
<dbReference type="Gene3D" id="3.50.50.60">
    <property type="entry name" value="FAD/NAD(P)-binding domain"/>
    <property type="match status" value="1"/>
</dbReference>
<dbReference type="PANTHER" id="PTHR42716:SF1">
    <property type="entry name" value="SLL0471 PROTEIN"/>
    <property type="match status" value="1"/>
</dbReference>
<dbReference type="PANTHER" id="PTHR42716">
    <property type="entry name" value="L-ASPARTATE OXIDASE"/>
    <property type="match status" value="1"/>
</dbReference>
<keyword evidence="2" id="KW-1185">Reference proteome</keyword>
<reference evidence="2" key="1">
    <citation type="journal article" date="2019" name="Int. J. Syst. Evol. Microbiol.">
        <title>The Global Catalogue of Microorganisms (GCM) 10K type strain sequencing project: providing services to taxonomists for standard genome sequencing and annotation.</title>
        <authorList>
            <consortium name="The Broad Institute Genomics Platform"/>
            <consortium name="The Broad Institute Genome Sequencing Center for Infectious Disease"/>
            <person name="Wu L."/>
            <person name="Ma J."/>
        </authorList>
    </citation>
    <scope>NUCLEOTIDE SEQUENCE [LARGE SCALE GENOMIC DNA]</scope>
    <source>
        <strain evidence="2">NBRC 106348</strain>
    </source>
</reference>
<protein>
    <submittedName>
        <fullName evidence="1">FAD-dependent oxidoreductase</fullName>
    </submittedName>
</protein>
<dbReference type="EMBL" id="BSUK01000001">
    <property type="protein sequence ID" value="GMA23590.1"/>
    <property type="molecule type" value="Genomic_DNA"/>
</dbReference>
<comment type="caution">
    <text evidence="1">The sequence shown here is derived from an EMBL/GenBank/DDBJ whole genome shotgun (WGS) entry which is preliminary data.</text>
</comment>
<dbReference type="RefSeq" id="WP_284292569.1">
    <property type="nucleotide sequence ID" value="NZ_BSUK01000001.1"/>
</dbReference>
<dbReference type="InterPro" id="IPR036188">
    <property type="entry name" value="FAD/NAD-bd_sf"/>
</dbReference>